<gene>
    <name evidence="2" type="ORF">SNE35_22450</name>
</gene>
<feature type="transmembrane region" description="Helical" evidence="1">
    <location>
        <begin position="39"/>
        <end position="57"/>
    </location>
</feature>
<dbReference type="RefSeq" id="WP_320425241.1">
    <property type="nucleotide sequence ID" value="NZ_JAXCLA010000007.1"/>
</dbReference>
<keyword evidence="1" id="KW-0472">Membrane</keyword>
<evidence type="ECO:0000313" key="3">
    <source>
        <dbReference type="Proteomes" id="UP001285263"/>
    </source>
</evidence>
<proteinExistence type="predicted"/>
<evidence type="ECO:0000313" key="2">
    <source>
        <dbReference type="EMBL" id="MDY0747284.1"/>
    </source>
</evidence>
<organism evidence="2 3">
    <name type="scientific">Roseateles agri</name>
    <dbReference type="NCBI Taxonomy" id="3098619"/>
    <lineage>
        <taxon>Bacteria</taxon>
        <taxon>Pseudomonadati</taxon>
        <taxon>Pseudomonadota</taxon>
        <taxon>Betaproteobacteria</taxon>
        <taxon>Burkholderiales</taxon>
        <taxon>Sphaerotilaceae</taxon>
        <taxon>Roseateles</taxon>
    </lineage>
</organism>
<keyword evidence="3" id="KW-1185">Reference proteome</keyword>
<protein>
    <recommendedName>
        <fullName evidence="4">DUF2306 domain-containing protein</fullName>
    </recommendedName>
</protein>
<feature type="transmembrane region" description="Helical" evidence="1">
    <location>
        <begin position="6"/>
        <end position="27"/>
    </location>
</feature>
<comment type="caution">
    <text evidence="2">The sequence shown here is derived from an EMBL/GenBank/DDBJ whole genome shotgun (WGS) entry which is preliminary data.</text>
</comment>
<feature type="transmembrane region" description="Helical" evidence="1">
    <location>
        <begin position="69"/>
        <end position="89"/>
    </location>
</feature>
<evidence type="ECO:0000256" key="1">
    <source>
        <dbReference type="SAM" id="Phobius"/>
    </source>
</evidence>
<keyword evidence="1" id="KW-1133">Transmembrane helix</keyword>
<accession>A0ABU5DPS6</accession>
<dbReference type="Proteomes" id="UP001285263">
    <property type="component" value="Unassembled WGS sequence"/>
</dbReference>
<dbReference type="EMBL" id="JAXCLA010000007">
    <property type="protein sequence ID" value="MDY0747284.1"/>
    <property type="molecule type" value="Genomic_DNA"/>
</dbReference>
<evidence type="ECO:0008006" key="4">
    <source>
        <dbReference type="Google" id="ProtNLM"/>
    </source>
</evidence>
<feature type="transmembrane region" description="Helical" evidence="1">
    <location>
        <begin position="96"/>
        <end position="114"/>
    </location>
</feature>
<name>A0ABU5DPS6_9BURK</name>
<feature type="transmembrane region" description="Helical" evidence="1">
    <location>
        <begin position="134"/>
        <end position="153"/>
    </location>
</feature>
<sequence length="174" mass="18030">MAHPLSPLGIAHTLISLLPVVAGLYGLTRDRRIDAASGAGKLYLAGLTVSVLTSFGLSSTGGINPGHVLGVLALLAAFGGAWLVPAFSFLGRLRPYLQAFGLSFSFFLLLVPGINETLTRLPAAAPLATGPDDPVVRTALLGWLVLFIVGFVLQSRGIRRATSASGPAASRRAE</sequence>
<reference evidence="2 3" key="1">
    <citation type="submission" date="2023-11" db="EMBL/GenBank/DDBJ databases">
        <title>Paucibacter sp. nov., isolated from fresh soil in Korea.</title>
        <authorList>
            <person name="Le N.T.T."/>
        </authorList>
    </citation>
    <scope>NUCLEOTIDE SEQUENCE [LARGE SCALE GENOMIC DNA]</scope>
    <source>
        <strain evidence="2 3">R3-3</strain>
    </source>
</reference>
<keyword evidence="1" id="KW-0812">Transmembrane</keyword>